<evidence type="ECO:0000313" key="2">
    <source>
        <dbReference type="Proteomes" id="UP001143910"/>
    </source>
</evidence>
<dbReference type="Proteomes" id="UP001143910">
    <property type="component" value="Unassembled WGS sequence"/>
</dbReference>
<proteinExistence type="predicted"/>
<keyword evidence="2" id="KW-1185">Reference proteome</keyword>
<reference evidence="1" key="1">
    <citation type="submission" date="2022-08" db="EMBL/GenBank/DDBJ databases">
        <title>Genome Sequence of Lecanicillium fungicola.</title>
        <authorList>
            <person name="Buettner E."/>
        </authorList>
    </citation>
    <scope>NUCLEOTIDE SEQUENCE</scope>
    <source>
        <strain evidence="1">Babe33</strain>
    </source>
</reference>
<evidence type="ECO:0000313" key="1">
    <source>
        <dbReference type="EMBL" id="KAJ2968028.1"/>
    </source>
</evidence>
<organism evidence="1 2">
    <name type="scientific">Zarea fungicola</name>
    <dbReference type="NCBI Taxonomy" id="93591"/>
    <lineage>
        <taxon>Eukaryota</taxon>
        <taxon>Fungi</taxon>
        <taxon>Dikarya</taxon>
        <taxon>Ascomycota</taxon>
        <taxon>Pezizomycotina</taxon>
        <taxon>Sordariomycetes</taxon>
        <taxon>Hypocreomycetidae</taxon>
        <taxon>Hypocreales</taxon>
        <taxon>Cordycipitaceae</taxon>
        <taxon>Zarea</taxon>
    </lineage>
</organism>
<accession>A0ACC1MP86</accession>
<name>A0ACC1MP86_9HYPO</name>
<sequence>MRIRFKVQAAPPTKPAQQRQPHQRADQQAATLHFITIDEPEQLREQDTQRKIRRHVMKDVSRTKKRLATGQGIDPYQIALFADAQYWGDFETCPNFERVFRAMNYVSEGLLKIVFADSAFVLSDRECIKFADARDKLPLAEDATIKQISQYTDSVSLVRRSIHRDASRYAVIGTIICLSYIDLRCGKMEKWDMHMQGLYQLLESSGGADQLNSCPAIRLPLFITDVLGSLITDSRPRFRPPPDPPVLPAGYRPACYKQLLMQTLGTGPSLDDRMSLAAMETYLLSASQLAILLSQLSGQAFTALDMLHPVSTIAYHVMSLPGPRHGPDHWKDDSATRHISPICAIAELVRSSVLTLVSIVIATTSGDTHYLTRQRDRPIRFLFTQTDDGIWESCGELRLWVLVIQSLIEKRSERSWFLDEIARVMSLLSVTSWSQVVSALHNVTWIERVALKEMVRLRLDVESRLTPSPG</sequence>
<dbReference type="EMBL" id="JANJQO010002119">
    <property type="protein sequence ID" value="KAJ2968028.1"/>
    <property type="molecule type" value="Genomic_DNA"/>
</dbReference>
<comment type="caution">
    <text evidence="1">The sequence shown here is derived from an EMBL/GenBank/DDBJ whole genome shotgun (WGS) entry which is preliminary data.</text>
</comment>
<gene>
    <name evidence="1" type="ORF">NQ176_g9379</name>
</gene>
<protein>
    <submittedName>
        <fullName evidence="1">Uncharacterized protein</fullName>
    </submittedName>
</protein>